<keyword evidence="1" id="KW-0472">Membrane</keyword>
<feature type="transmembrane region" description="Helical" evidence="1">
    <location>
        <begin position="134"/>
        <end position="153"/>
    </location>
</feature>
<gene>
    <name evidence="2" type="ORF">ODALV1_LOCUS19925</name>
</gene>
<keyword evidence="1" id="KW-1133">Transmembrane helix</keyword>
<reference evidence="2 3" key="1">
    <citation type="submission" date="2024-08" db="EMBL/GenBank/DDBJ databases">
        <authorList>
            <person name="Cucini C."/>
            <person name="Frati F."/>
        </authorList>
    </citation>
    <scope>NUCLEOTIDE SEQUENCE [LARGE SCALE GENOMIC DNA]</scope>
</reference>
<sequence length="222" mass="24279">MDYYRYRSKARLVAIVDLILSSMSLCICLILLLGAVLVSTSNNSPQSEDDSGNRTPGQDEAAKRMLVTFVWVLVVFCSVTTVIQILAAIKLLNASQLGKDPVGALKLCTFWRHVCVVFTCLLVFSVFMPRMDSSTSVFTVIQIGVRISAIYVVTKFMRELEAAVNTGVLPIHCPPGTTPIIAGVAYAYVPPMQCQASANPDLNAAPPSYQEVVKEKEPQMKE</sequence>
<feature type="transmembrane region" description="Helical" evidence="1">
    <location>
        <begin position="12"/>
        <end position="38"/>
    </location>
</feature>
<proteinExistence type="predicted"/>
<feature type="transmembrane region" description="Helical" evidence="1">
    <location>
        <begin position="110"/>
        <end position="128"/>
    </location>
</feature>
<protein>
    <submittedName>
        <fullName evidence="2">Uncharacterized protein</fullName>
    </submittedName>
</protein>
<dbReference type="EMBL" id="CAXLJM020000068">
    <property type="protein sequence ID" value="CAL8122721.1"/>
    <property type="molecule type" value="Genomic_DNA"/>
</dbReference>
<keyword evidence="3" id="KW-1185">Reference proteome</keyword>
<comment type="caution">
    <text evidence="2">The sequence shown here is derived from an EMBL/GenBank/DDBJ whole genome shotgun (WGS) entry which is preliminary data.</text>
</comment>
<feature type="transmembrane region" description="Helical" evidence="1">
    <location>
        <begin position="69"/>
        <end position="89"/>
    </location>
</feature>
<keyword evidence="1" id="KW-0812">Transmembrane</keyword>
<accession>A0ABP1RB47</accession>
<name>A0ABP1RB47_9HEXA</name>
<organism evidence="2 3">
    <name type="scientific">Orchesella dallaii</name>
    <dbReference type="NCBI Taxonomy" id="48710"/>
    <lineage>
        <taxon>Eukaryota</taxon>
        <taxon>Metazoa</taxon>
        <taxon>Ecdysozoa</taxon>
        <taxon>Arthropoda</taxon>
        <taxon>Hexapoda</taxon>
        <taxon>Collembola</taxon>
        <taxon>Entomobryomorpha</taxon>
        <taxon>Entomobryoidea</taxon>
        <taxon>Orchesellidae</taxon>
        <taxon>Orchesellinae</taxon>
        <taxon>Orchesella</taxon>
    </lineage>
</organism>
<evidence type="ECO:0000313" key="2">
    <source>
        <dbReference type="EMBL" id="CAL8122721.1"/>
    </source>
</evidence>
<evidence type="ECO:0000256" key="1">
    <source>
        <dbReference type="SAM" id="Phobius"/>
    </source>
</evidence>
<evidence type="ECO:0000313" key="3">
    <source>
        <dbReference type="Proteomes" id="UP001642540"/>
    </source>
</evidence>
<dbReference type="Proteomes" id="UP001642540">
    <property type="component" value="Unassembled WGS sequence"/>
</dbReference>